<organism evidence="3 4">
    <name type="scientific">Eschrichtius robustus</name>
    <name type="common">California gray whale</name>
    <name type="synonym">Eschrichtius gibbosus</name>
    <dbReference type="NCBI Taxonomy" id="9764"/>
    <lineage>
        <taxon>Eukaryota</taxon>
        <taxon>Metazoa</taxon>
        <taxon>Chordata</taxon>
        <taxon>Craniata</taxon>
        <taxon>Vertebrata</taxon>
        <taxon>Euteleostomi</taxon>
        <taxon>Mammalia</taxon>
        <taxon>Eutheria</taxon>
        <taxon>Laurasiatheria</taxon>
        <taxon>Artiodactyla</taxon>
        <taxon>Whippomorpha</taxon>
        <taxon>Cetacea</taxon>
        <taxon>Mysticeti</taxon>
        <taxon>Eschrichtiidae</taxon>
        <taxon>Eschrichtius</taxon>
    </lineage>
</organism>
<comment type="similarity">
    <text evidence="1">Belongs to the lysyl oxidase family.</text>
</comment>
<dbReference type="PRINTS" id="PR00074">
    <property type="entry name" value="LYSYLOXIDASE"/>
</dbReference>
<proteinExistence type="inferred from homology"/>
<keyword evidence="1" id="KW-0560">Oxidoreductase</keyword>
<evidence type="ECO:0000256" key="1">
    <source>
        <dbReference type="RuleBase" id="RU367046"/>
    </source>
</evidence>
<dbReference type="GO" id="GO:0005507">
    <property type="term" value="F:copper ion binding"/>
    <property type="evidence" value="ECO:0007669"/>
    <property type="project" value="UniProtKB-UniRule"/>
</dbReference>
<gene>
    <name evidence="3" type="ORF">J1605_016686</name>
</gene>
<evidence type="ECO:0000313" key="4">
    <source>
        <dbReference type="Proteomes" id="UP001159641"/>
    </source>
</evidence>
<name>A0AB34I3M9_ESCRO</name>
<dbReference type="PANTHER" id="PTHR45817">
    <property type="entry name" value="LYSYL OXIDASE-LIKE-RELATED"/>
    <property type="match status" value="1"/>
</dbReference>
<dbReference type="Proteomes" id="UP001159641">
    <property type="component" value="Unassembled WGS sequence"/>
</dbReference>
<dbReference type="AlphaFoldDB" id="A0AB34I3M9"/>
<accession>A0AB34I3M9</accession>
<keyword evidence="1" id="KW-0479">Metal-binding</keyword>
<protein>
    <recommendedName>
        <fullName evidence="1">Lysyl oxidase homolog</fullName>
        <ecNumber evidence="1">1.4.3.13</ecNumber>
    </recommendedName>
</protein>
<comment type="PTM">
    <text evidence="1">The lysine tyrosylquinone cross-link (LTQ) is generated by condensation of the epsilon-amino group of a lysine with a topaquinone produced by oxidation of tyrosine.</text>
</comment>
<dbReference type="InterPro" id="IPR050912">
    <property type="entry name" value="LOX-like_protein"/>
</dbReference>
<comment type="cofactor">
    <cofactor evidence="1">
        <name>Cu cation</name>
        <dbReference type="ChEBI" id="CHEBI:23378"/>
    </cofactor>
</comment>
<dbReference type="PANTHER" id="PTHR45817:SF1">
    <property type="entry name" value="LYSYL OXIDASE HOMOLOG 2"/>
    <property type="match status" value="1"/>
</dbReference>
<sequence>MPGPLLISLSYSSPQHPVHYVHHYSHSGDGRTEAWGGERAVPLRSPRKHHGYWLHPPVPKALSLPTPLPLAATLDHAALLMVSPVGKRQLGHRWQAAVTPETDIQAPSLAPRHYHSMEVFTHYDLLNLNGTKVAEGHKASFCLEDTECEGDIQKSYECANFGEQGITMGCWDMYRHDIDCQWVDITDVPPGDYLFQVRGMRRGSRPPLMGGGVSALASGPDLSISAGPGTEGGRGGTPSDLTLPQVVINPNYEVAESDYTNNVMKCRTRYDGHRIWMYNCHIGKAPGPSWGAQRLRPARSPHAAAQLQETGKSCPTFSRNQSSFLTWEKRWPRSRWRRKRKALDLVAPSLDFDRAADMGLALEMAGTCRCPGGVT</sequence>
<comment type="function">
    <text evidence="1">Mediates the post-translational oxidative deamination of lysine residues on target proteins leading to the formation of deaminated lysine (allysine).</text>
</comment>
<dbReference type="EMBL" id="JAIQCJ010000047">
    <property type="protein sequence ID" value="KAJ8798541.1"/>
    <property type="molecule type" value="Genomic_DNA"/>
</dbReference>
<dbReference type="GO" id="GO:0030199">
    <property type="term" value="P:collagen fibril organization"/>
    <property type="evidence" value="ECO:0007669"/>
    <property type="project" value="TreeGrafter"/>
</dbReference>
<evidence type="ECO:0000313" key="3">
    <source>
        <dbReference type="EMBL" id="KAJ8798541.1"/>
    </source>
</evidence>
<keyword evidence="4" id="KW-1185">Reference proteome</keyword>
<comment type="catalytic activity">
    <reaction evidence="1">
        <text>L-lysyl-[protein] + O2 + H2O = (S)-2-amino-6-oxohexanoyl-[protein] + H2O2 + NH4(+)</text>
        <dbReference type="Rhea" id="RHEA:24544"/>
        <dbReference type="Rhea" id="RHEA-COMP:9752"/>
        <dbReference type="Rhea" id="RHEA-COMP:12448"/>
        <dbReference type="ChEBI" id="CHEBI:15377"/>
        <dbReference type="ChEBI" id="CHEBI:15379"/>
        <dbReference type="ChEBI" id="CHEBI:16240"/>
        <dbReference type="ChEBI" id="CHEBI:28938"/>
        <dbReference type="ChEBI" id="CHEBI:29969"/>
        <dbReference type="ChEBI" id="CHEBI:131803"/>
        <dbReference type="EC" id="1.4.3.13"/>
    </reaction>
</comment>
<dbReference type="GO" id="GO:0005615">
    <property type="term" value="C:extracellular space"/>
    <property type="evidence" value="ECO:0007669"/>
    <property type="project" value="UniProtKB-UniRule"/>
</dbReference>
<keyword evidence="1" id="KW-0801">TPQ</keyword>
<dbReference type="InterPro" id="IPR001695">
    <property type="entry name" value="Lysyl_oxidase"/>
</dbReference>
<dbReference type="Pfam" id="PF01186">
    <property type="entry name" value="Lysyl_oxidase"/>
    <property type="match status" value="2"/>
</dbReference>
<feature type="region of interest" description="Disordered" evidence="2">
    <location>
        <begin position="220"/>
        <end position="242"/>
    </location>
</feature>
<comment type="subcellular location">
    <subcellularLocation>
        <location evidence="1">Secreted</location>
        <location evidence="1">Extracellular space</location>
    </subcellularLocation>
</comment>
<keyword evidence="1" id="KW-0886">LTQ</keyword>
<dbReference type="GO" id="GO:0004720">
    <property type="term" value="F:protein-lysine 6-oxidase activity"/>
    <property type="evidence" value="ECO:0007669"/>
    <property type="project" value="UniProtKB-UniRule"/>
</dbReference>
<dbReference type="EC" id="1.4.3.13" evidence="1"/>
<reference evidence="3 4" key="1">
    <citation type="submission" date="2022-11" db="EMBL/GenBank/DDBJ databases">
        <title>Whole genome sequence of Eschrichtius robustus ER-17-0199.</title>
        <authorList>
            <person name="Bruniche-Olsen A."/>
            <person name="Black A.N."/>
            <person name="Fields C.J."/>
            <person name="Walden K."/>
            <person name="Dewoody J.A."/>
        </authorList>
    </citation>
    <scope>NUCLEOTIDE SEQUENCE [LARGE SCALE GENOMIC DNA]</scope>
    <source>
        <strain evidence="3">ER-17-0199</strain>
        <tissue evidence="3">Blubber</tissue>
    </source>
</reference>
<keyword evidence="1" id="KW-0186">Copper</keyword>
<evidence type="ECO:0000256" key="2">
    <source>
        <dbReference type="SAM" id="MobiDB-lite"/>
    </source>
</evidence>
<comment type="caution">
    <text evidence="3">The sequence shown here is derived from an EMBL/GenBank/DDBJ whole genome shotgun (WGS) entry which is preliminary data.</text>
</comment>
<keyword evidence="1" id="KW-0964">Secreted</keyword>